<evidence type="ECO:0000313" key="2">
    <source>
        <dbReference type="EMBL" id="KKU83872.1"/>
    </source>
</evidence>
<dbReference type="Gene3D" id="3.40.50.150">
    <property type="entry name" value="Vaccinia Virus protein VP39"/>
    <property type="match status" value="1"/>
</dbReference>
<accession>A0A0G1TPU5</accession>
<sequence length="221" mass="25116">MLDILTSRLLTLKELEFYPKTILDIGAYHGDWSTLVHGIWPDSKIFMVEANADQRPTLAKITWTEGFEIALLGDKKRRQVGYYATTLPVTTGNSIFREQTHYFDNCEIRNLPMTTLDSVVKKRNLKNINLIKIDVQGSELNVIKGGKNTVANAQFILLETQNLEYNLGAPDTAQVLIAMQDLGFQLYDITEIHHLPTGEMFEIDLLFVKQNSPFIKRGTLV</sequence>
<evidence type="ECO:0000313" key="3">
    <source>
        <dbReference type="Proteomes" id="UP000034265"/>
    </source>
</evidence>
<organism evidence="2 3">
    <name type="scientific">Candidatus Amesbacteria bacterium GW2011_GWC2_47_8</name>
    <dbReference type="NCBI Taxonomy" id="1618367"/>
    <lineage>
        <taxon>Bacteria</taxon>
        <taxon>Candidatus Amesiibacteriota</taxon>
    </lineage>
</organism>
<protein>
    <recommendedName>
        <fullName evidence="1">Methyltransferase FkbM domain-containing protein</fullName>
    </recommendedName>
</protein>
<dbReference type="InterPro" id="IPR006342">
    <property type="entry name" value="FkbM_mtfrase"/>
</dbReference>
<dbReference type="PANTHER" id="PTHR36973">
    <property type="entry name" value="SLL1456 PROTEIN-RELATED"/>
    <property type="match status" value="1"/>
</dbReference>
<dbReference type="Pfam" id="PF05050">
    <property type="entry name" value="Methyltransf_21"/>
    <property type="match status" value="1"/>
</dbReference>
<evidence type="ECO:0000259" key="1">
    <source>
        <dbReference type="Pfam" id="PF05050"/>
    </source>
</evidence>
<dbReference type="NCBIfam" id="TIGR01444">
    <property type="entry name" value="fkbM_fam"/>
    <property type="match status" value="1"/>
</dbReference>
<name>A0A0G1TPU5_9BACT</name>
<dbReference type="InterPro" id="IPR053188">
    <property type="entry name" value="FkbM_Methyltransferase"/>
</dbReference>
<dbReference type="PANTHER" id="PTHR36973:SF4">
    <property type="entry name" value="NODULATION PROTEIN"/>
    <property type="match status" value="1"/>
</dbReference>
<dbReference type="InterPro" id="IPR029063">
    <property type="entry name" value="SAM-dependent_MTases_sf"/>
</dbReference>
<dbReference type="EMBL" id="LCOT01000012">
    <property type="protein sequence ID" value="KKU83872.1"/>
    <property type="molecule type" value="Genomic_DNA"/>
</dbReference>
<dbReference type="Proteomes" id="UP000034265">
    <property type="component" value="Unassembled WGS sequence"/>
</dbReference>
<dbReference type="SUPFAM" id="SSF53335">
    <property type="entry name" value="S-adenosyl-L-methionine-dependent methyltransferases"/>
    <property type="match status" value="1"/>
</dbReference>
<reference evidence="2 3" key="1">
    <citation type="journal article" date="2015" name="Nature">
        <title>rRNA introns, odd ribosomes, and small enigmatic genomes across a large radiation of phyla.</title>
        <authorList>
            <person name="Brown C.T."/>
            <person name="Hug L.A."/>
            <person name="Thomas B.C."/>
            <person name="Sharon I."/>
            <person name="Castelle C.J."/>
            <person name="Singh A."/>
            <person name="Wilkins M.J."/>
            <person name="Williams K.H."/>
            <person name="Banfield J.F."/>
        </authorList>
    </citation>
    <scope>NUCLEOTIDE SEQUENCE [LARGE SCALE GENOMIC DNA]</scope>
</reference>
<comment type="caution">
    <text evidence="2">The sequence shown here is derived from an EMBL/GenBank/DDBJ whole genome shotgun (WGS) entry which is preliminary data.</text>
</comment>
<proteinExistence type="predicted"/>
<dbReference type="GO" id="GO:0008171">
    <property type="term" value="F:O-methyltransferase activity"/>
    <property type="evidence" value="ECO:0007669"/>
    <property type="project" value="TreeGrafter"/>
</dbReference>
<feature type="domain" description="Methyltransferase FkbM" evidence="1">
    <location>
        <begin position="24"/>
        <end position="186"/>
    </location>
</feature>
<gene>
    <name evidence="2" type="ORF">UY11_C0012G0007</name>
</gene>
<dbReference type="AlphaFoldDB" id="A0A0G1TPU5"/>